<evidence type="ECO:0008006" key="3">
    <source>
        <dbReference type="Google" id="ProtNLM"/>
    </source>
</evidence>
<evidence type="ECO:0000313" key="1">
    <source>
        <dbReference type="EMBL" id="AJY74509.1"/>
    </source>
</evidence>
<sequence length="104" mass="12021">MEMLFKETAALMEDLSSVDYERLVHLVELRERALVEMQTLNRINESDQTTLSKLNEFDGAILGRMNQLKVEASVGLQKIQQSRMQKKVYDGDYNAGSSFFDKRK</sequence>
<proteinExistence type="predicted"/>
<protein>
    <recommendedName>
        <fullName evidence="3">Flagellar protein FliT</fullName>
    </recommendedName>
</protein>
<dbReference type="PATRIC" id="fig|1126833.4.peg.1736"/>
<organism evidence="1 2">
    <name type="scientific">Paenibacillus beijingensis</name>
    <dbReference type="NCBI Taxonomy" id="1126833"/>
    <lineage>
        <taxon>Bacteria</taxon>
        <taxon>Bacillati</taxon>
        <taxon>Bacillota</taxon>
        <taxon>Bacilli</taxon>
        <taxon>Bacillales</taxon>
        <taxon>Paenibacillaceae</taxon>
        <taxon>Paenibacillus</taxon>
    </lineage>
</organism>
<dbReference type="Proteomes" id="UP000032633">
    <property type="component" value="Chromosome"/>
</dbReference>
<dbReference type="EMBL" id="CP011058">
    <property type="protein sequence ID" value="AJY74509.1"/>
    <property type="molecule type" value="Genomic_DNA"/>
</dbReference>
<accession>A0A0D5NGJ0</accession>
<dbReference type="KEGG" id="pbj:VN24_07885"/>
<dbReference type="RefSeq" id="WP_045669943.1">
    <property type="nucleotide sequence ID" value="NZ_CP011058.1"/>
</dbReference>
<gene>
    <name evidence="1" type="ORF">VN24_07885</name>
</gene>
<dbReference type="STRING" id="1126833.VN24_07885"/>
<dbReference type="HOGENOM" id="CLU_170311_0_0_9"/>
<dbReference type="AlphaFoldDB" id="A0A0D5NGJ0"/>
<name>A0A0D5NGJ0_9BACL</name>
<evidence type="ECO:0000313" key="2">
    <source>
        <dbReference type="Proteomes" id="UP000032633"/>
    </source>
</evidence>
<reference evidence="2" key="2">
    <citation type="submission" date="2015-03" db="EMBL/GenBank/DDBJ databases">
        <title>Genome sequence of Paenibacillus beijingensis strain DSM 24997T.</title>
        <authorList>
            <person name="Kwak Y."/>
            <person name="Shin J.-H."/>
        </authorList>
    </citation>
    <scope>NUCLEOTIDE SEQUENCE [LARGE SCALE GENOMIC DNA]</scope>
    <source>
        <strain evidence="2">DSM 24997</strain>
    </source>
</reference>
<reference evidence="1 2" key="1">
    <citation type="journal article" date="2015" name="J. Biotechnol.">
        <title>Complete genome sequence of Paenibacillus beijingensis 7188(T) (=DSM 24997(T)), a novel rhizobacterium from jujube garden soil.</title>
        <authorList>
            <person name="Kwak Y."/>
            <person name="Shin J.H."/>
        </authorList>
    </citation>
    <scope>NUCLEOTIDE SEQUENCE [LARGE SCALE GENOMIC DNA]</scope>
    <source>
        <strain evidence="1 2">DSM 24997</strain>
    </source>
</reference>
<dbReference type="OrthoDB" id="2651145at2"/>
<keyword evidence="2" id="KW-1185">Reference proteome</keyword>